<dbReference type="PANTHER" id="PTHR43643">
    <property type="entry name" value="HISTIDINOL-PHOSPHATE AMINOTRANSFERASE 2"/>
    <property type="match status" value="1"/>
</dbReference>
<evidence type="ECO:0000256" key="4">
    <source>
        <dbReference type="ARBA" id="ARBA00022898"/>
    </source>
</evidence>
<dbReference type="Proteomes" id="UP000617628">
    <property type="component" value="Unassembled WGS sequence"/>
</dbReference>
<dbReference type="AlphaFoldDB" id="A0A934RSV0"/>
<reference evidence="6" key="1">
    <citation type="submission" date="2021-01" db="EMBL/GenBank/DDBJ databases">
        <title>Modified the classification status of verrucomicrobia.</title>
        <authorList>
            <person name="Feng X."/>
        </authorList>
    </citation>
    <scope>NUCLEOTIDE SEQUENCE</scope>
    <source>
        <strain evidence="6">KCTC 13126</strain>
    </source>
</reference>
<dbReference type="CDD" id="cd00609">
    <property type="entry name" value="AAT_like"/>
    <property type="match status" value="1"/>
</dbReference>
<dbReference type="Pfam" id="PF00155">
    <property type="entry name" value="Aminotran_1_2"/>
    <property type="match status" value="1"/>
</dbReference>
<dbReference type="InterPro" id="IPR015424">
    <property type="entry name" value="PyrdxlP-dep_Trfase"/>
</dbReference>
<dbReference type="EMBL" id="JAENIL010000013">
    <property type="protein sequence ID" value="MBK1876955.1"/>
    <property type="molecule type" value="Genomic_DNA"/>
</dbReference>
<evidence type="ECO:0000313" key="7">
    <source>
        <dbReference type="Proteomes" id="UP000617628"/>
    </source>
</evidence>
<dbReference type="RefSeq" id="WP_200355171.1">
    <property type="nucleotide sequence ID" value="NZ_JAENIL010000013.1"/>
</dbReference>
<keyword evidence="2 6" id="KW-0032">Aminotransferase</keyword>
<evidence type="ECO:0000259" key="5">
    <source>
        <dbReference type="Pfam" id="PF00155"/>
    </source>
</evidence>
<dbReference type="SUPFAM" id="SSF53383">
    <property type="entry name" value="PLP-dependent transferases"/>
    <property type="match status" value="1"/>
</dbReference>
<organism evidence="6 7">
    <name type="scientific">Pelagicoccus mobilis</name>
    <dbReference type="NCBI Taxonomy" id="415221"/>
    <lineage>
        <taxon>Bacteria</taxon>
        <taxon>Pseudomonadati</taxon>
        <taxon>Verrucomicrobiota</taxon>
        <taxon>Opitutia</taxon>
        <taxon>Puniceicoccales</taxon>
        <taxon>Pelagicoccaceae</taxon>
        <taxon>Pelagicoccus</taxon>
    </lineage>
</organism>
<evidence type="ECO:0000256" key="2">
    <source>
        <dbReference type="ARBA" id="ARBA00022576"/>
    </source>
</evidence>
<evidence type="ECO:0000313" key="6">
    <source>
        <dbReference type="EMBL" id="MBK1876955.1"/>
    </source>
</evidence>
<accession>A0A934RSV0</accession>
<keyword evidence="3" id="KW-0808">Transferase</keyword>
<comment type="caution">
    <text evidence="6">The sequence shown here is derived from an EMBL/GenBank/DDBJ whole genome shotgun (WGS) entry which is preliminary data.</text>
</comment>
<dbReference type="InterPro" id="IPR015421">
    <property type="entry name" value="PyrdxlP-dep_Trfase_major"/>
</dbReference>
<dbReference type="Gene3D" id="3.40.640.10">
    <property type="entry name" value="Type I PLP-dependent aspartate aminotransferase-like (Major domain)"/>
    <property type="match status" value="1"/>
</dbReference>
<dbReference type="GO" id="GO:0008483">
    <property type="term" value="F:transaminase activity"/>
    <property type="evidence" value="ECO:0007669"/>
    <property type="project" value="UniProtKB-KW"/>
</dbReference>
<evidence type="ECO:0000256" key="1">
    <source>
        <dbReference type="ARBA" id="ARBA00007970"/>
    </source>
</evidence>
<dbReference type="PANTHER" id="PTHR43643:SF3">
    <property type="entry name" value="HISTIDINOL-PHOSPHATE AMINOTRANSFERASE"/>
    <property type="match status" value="1"/>
</dbReference>
<keyword evidence="7" id="KW-1185">Reference proteome</keyword>
<dbReference type="Gene3D" id="3.90.1150.10">
    <property type="entry name" value="Aspartate Aminotransferase, domain 1"/>
    <property type="match status" value="1"/>
</dbReference>
<sequence>MSTKPVPNKSERRSTSLVATLVAAATLSLSPQVAFSQHEVDTDEGSQGPIRISGNENAFGYSQMAMMAIMQELPDINRYQWEETMALIEAVAMKEMVPTEYVVPTAGSGPVLQMAAMAYAAPGKNVVTVEPGYTQLVRTFNNFGGETKIVPLNDKLEYDLDAVKAAIDEDTVMVYLCNPNNPTGTVVNPDALKTFIRELPDDIVAFVDEAYLELADGGLDKHSMISLVREGENIILARTFSKVYGMAGLRVGYGIMKPDTKKLLGKYQMGGPNKLGCVAAVASLQDTAFFETSVTNYRSVRKMVTDKLDELGIEYAYPQGSFVFMKTGIPIKEFQGMMEERNIMVGRPFPPMLDWCRVSIGTEEEMSTFLTVFEDIMKTQGKL</sequence>
<dbReference type="GO" id="GO:0030170">
    <property type="term" value="F:pyridoxal phosphate binding"/>
    <property type="evidence" value="ECO:0007669"/>
    <property type="project" value="InterPro"/>
</dbReference>
<gene>
    <name evidence="6" type="ORF">JIN87_08755</name>
</gene>
<dbReference type="InterPro" id="IPR050106">
    <property type="entry name" value="HistidinolP_aminotransfase"/>
</dbReference>
<dbReference type="InterPro" id="IPR015422">
    <property type="entry name" value="PyrdxlP-dep_Trfase_small"/>
</dbReference>
<dbReference type="InterPro" id="IPR004839">
    <property type="entry name" value="Aminotransferase_I/II_large"/>
</dbReference>
<keyword evidence="4" id="KW-0663">Pyridoxal phosphate</keyword>
<comment type="similarity">
    <text evidence="1">Belongs to the class-II pyridoxal-phosphate-dependent aminotransferase family. Histidinol-phosphate aminotransferase subfamily.</text>
</comment>
<feature type="domain" description="Aminotransferase class I/classII large" evidence="5">
    <location>
        <begin position="72"/>
        <end position="371"/>
    </location>
</feature>
<proteinExistence type="inferred from homology"/>
<protein>
    <submittedName>
        <fullName evidence="6">Histidinol-phosphate aminotransferase family protein</fullName>
    </submittedName>
</protein>
<evidence type="ECO:0000256" key="3">
    <source>
        <dbReference type="ARBA" id="ARBA00022679"/>
    </source>
</evidence>
<name>A0A934RSV0_9BACT</name>